<dbReference type="Proteomes" id="UP001178288">
    <property type="component" value="Chromosome"/>
</dbReference>
<feature type="compositionally biased region" description="Basic and acidic residues" evidence="1">
    <location>
        <begin position="83"/>
        <end position="95"/>
    </location>
</feature>
<proteinExistence type="predicted"/>
<protein>
    <submittedName>
        <fullName evidence="2">Uncharacterized protein</fullName>
    </submittedName>
</protein>
<feature type="compositionally biased region" description="Polar residues" evidence="1">
    <location>
        <begin position="72"/>
        <end position="82"/>
    </location>
</feature>
<accession>A0AA95MQ49</accession>
<feature type="region of interest" description="Disordered" evidence="1">
    <location>
        <begin position="72"/>
        <end position="95"/>
    </location>
</feature>
<gene>
    <name evidence="2" type="ORF">QNH39_25700</name>
</gene>
<keyword evidence="3" id="KW-1185">Reference proteome</keyword>
<dbReference type="AlphaFoldDB" id="A0AA95MQ49"/>
<organism evidence="2 3">
    <name type="scientific">Neobacillus novalis</name>
    <dbReference type="NCBI Taxonomy" id="220687"/>
    <lineage>
        <taxon>Bacteria</taxon>
        <taxon>Bacillati</taxon>
        <taxon>Bacillota</taxon>
        <taxon>Bacilli</taxon>
        <taxon>Bacillales</taxon>
        <taxon>Bacillaceae</taxon>
        <taxon>Neobacillus</taxon>
    </lineage>
</organism>
<dbReference type="RefSeq" id="WP_066093193.1">
    <property type="nucleotide sequence ID" value="NZ_CP126114.1"/>
</dbReference>
<evidence type="ECO:0000256" key="1">
    <source>
        <dbReference type="SAM" id="MobiDB-lite"/>
    </source>
</evidence>
<evidence type="ECO:0000313" key="3">
    <source>
        <dbReference type="Proteomes" id="UP001178288"/>
    </source>
</evidence>
<reference evidence="2" key="1">
    <citation type="submission" date="2023-05" db="EMBL/GenBank/DDBJ databases">
        <title>Comparative genomics of Bacillaceae isolates and their secondary metabolite potential.</title>
        <authorList>
            <person name="Song L."/>
            <person name="Nielsen L.J."/>
            <person name="Mohite O."/>
            <person name="Xu X."/>
            <person name="Weber T."/>
            <person name="Kovacs A.T."/>
        </authorList>
    </citation>
    <scope>NUCLEOTIDE SEQUENCE</scope>
    <source>
        <strain evidence="2">XLM17</strain>
    </source>
</reference>
<sequence>MEEQLSNLKRAMDDTVYKGNHFSEEDKVKIRSAIKHPHKKNRLEWFPKLLTVAVFIGCIIFITDLTKKNINSSDKPSQLEQRNGTKTEEQRNNEDNWVRKTAIKKVLEQEFTGPDEKLVDLLSNPKYRTVVNNMEENQELDKYLAEVYGPYFADFSRIEAFIGAFGGTKYQSFAYMNGYKLSLKNITIEQENILYRYTFIAKVGYQKNGDEEKTASVEGEVVFSTKEKEEGKILGFQYVNDNGLSNILSSNN</sequence>
<dbReference type="EMBL" id="CP126114">
    <property type="protein sequence ID" value="WHY85930.1"/>
    <property type="molecule type" value="Genomic_DNA"/>
</dbReference>
<evidence type="ECO:0000313" key="2">
    <source>
        <dbReference type="EMBL" id="WHY85930.1"/>
    </source>
</evidence>
<dbReference type="KEGG" id="nnv:QNH39_25700"/>
<name>A0AA95MQ49_9BACI</name>